<dbReference type="Proteomes" id="UP001056576">
    <property type="component" value="Segment"/>
</dbReference>
<protein>
    <submittedName>
        <fullName evidence="1">Uncharacterized protein</fullName>
    </submittedName>
</protein>
<evidence type="ECO:0000313" key="2">
    <source>
        <dbReference type="Proteomes" id="UP001056576"/>
    </source>
</evidence>
<evidence type="ECO:0000313" key="1">
    <source>
        <dbReference type="EMBL" id="USN15405.1"/>
    </source>
</evidence>
<organism evidence="1 2">
    <name type="scientific">Brevundimonas phage vB_BpoS-Kikimora</name>
    <dbReference type="NCBI Taxonomy" id="2948601"/>
    <lineage>
        <taxon>Viruses</taxon>
        <taxon>Duplodnaviria</taxon>
        <taxon>Heunggongvirae</taxon>
        <taxon>Uroviricota</taxon>
        <taxon>Caudoviricetes</taxon>
        <taxon>Jeanschmidtviridae</taxon>
        <taxon>Kikimoravirus</taxon>
        <taxon>Kikimoravirus kikimora</taxon>
    </lineage>
</organism>
<keyword evidence="2" id="KW-1185">Reference proteome</keyword>
<accession>A0A9E7MRX8</accession>
<reference evidence="1 2" key="1">
    <citation type="submission" date="2022-05" db="EMBL/GenBank/DDBJ databases">
        <authorList>
            <person name="Friedrich I."/>
            <person name="Poehlein A."/>
            <person name="Schneider D."/>
            <person name="Hertel R."/>
            <person name="Daniel R."/>
        </authorList>
    </citation>
    <scope>NUCLEOTIDE SEQUENCE [LARGE SCALE GENOMIC DNA]</scope>
</reference>
<proteinExistence type="predicted"/>
<dbReference type="EMBL" id="ON529857">
    <property type="protein sequence ID" value="USN15405.1"/>
    <property type="molecule type" value="Genomic_DNA"/>
</dbReference>
<gene>
    <name evidence="1" type="ORF">KIKIMORA_02590</name>
</gene>
<name>A0A9E7MRX8_9CAUD</name>
<sequence length="169" mass="18462">MGWANCGEDSKGRPIGYAHAAKCDHEGCKATIDRGLSYACGGMHGEGETCEGYFCGAHMTTRHLPGEGHWAHVCMACAAQLDEAESRDYAEALIDVARTLLAIELDEPAAAQGLLEKALYALYEVKRTWGETDTMPIDSRFMLDSELARAENTQMFIAEMQAKRDAPVD</sequence>